<dbReference type="GO" id="GO:0005829">
    <property type="term" value="C:cytosol"/>
    <property type="evidence" value="ECO:0007669"/>
    <property type="project" value="TreeGrafter"/>
</dbReference>
<dbReference type="GeneID" id="88172216"/>
<dbReference type="GO" id="GO:0006886">
    <property type="term" value="P:intracellular protein transport"/>
    <property type="evidence" value="ECO:0007669"/>
    <property type="project" value="InterPro"/>
</dbReference>
<dbReference type="GO" id="GO:0000139">
    <property type="term" value="C:Golgi membrane"/>
    <property type="evidence" value="ECO:0007669"/>
    <property type="project" value="TreeGrafter"/>
</dbReference>
<gene>
    <name evidence="4" type="ORF">PUMCH_001150</name>
</gene>
<name>A0AAX4H5W9_9ASCO</name>
<dbReference type="GO" id="GO:0034066">
    <property type="term" value="C:Ric1-Rgp1 guanyl-nucleotide exchange factor complex"/>
    <property type="evidence" value="ECO:0007669"/>
    <property type="project" value="InterPro"/>
</dbReference>
<evidence type="ECO:0000313" key="5">
    <source>
        <dbReference type="Proteomes" id="UP001338582"/>
    </source>
</evidence>
<dbReference type="EMBL" id="CP138894">
    <property type="protein sequence ID" value="WPK23900.1"/>
    <property type="molecule type" value="Genomic_DNA"/>
</dbReference>
<dbReference type="PANTHER" id="PTHR22746">
    <property type="entry name" value="RAB6A-GEF COMPLEX PARTNER PROTEIN 1"/>
    <property type="match status" value="1"/>
</dbReference>
<sequence>MAWVNNAPSLLIPVPLKSAVVDLKPLPHSPLLLLASTTSLVVLETGSFLPLAYHNRSSECLSLHGNSTQLDVYQIAANTAENFQAKSAVFCVSTASGFVLIYQVSINYSNSTYEITDVSNPDNVLQNNLPLLQNNAKHSLTNIFKSATRTLGLNSETGLINIENFGNCSHDDDTRNENVPQVRITIAKLLKLSNPLRKFWTKPNSHSLVFHTTNDQIQIHVKNQVNHTLDLKKYDWFIDTLVLEYNSTHNFFIHVNFNLEMSVLELVHEENLLLRHTVIDTLTSEPTSIIFNPMHDLFLLQLPNSLSIYLFRWIAGQTPIVNHVKTLVQAAEHTISLCVWSPCGEFFILTNGDTYYYKMVSKFGFVLFDSASVGSEISSSNLDATIVSKLTDFCRTSLLTVSSNGQQLFLLNENKTILHSLCILRSIPAGLETPVLNDLNYISFPSQNRASHFHRIPLLPLFQSKLAKMQRINGVNTQCLSKRLSGYFSIGKNESQQMSLAYGPHIAISTPIGLGLEPKQALWYLFQNHFTDALNVIDHFWIEDFLFIINRYEKDDSNKSAEHIVDELMILSTSLSKYGQGGLDFKFDSDLIAWRHTFNNRIVNFEVAKAKNKMSYLLTLLTSDLKLVMMQIKIVCDNGPEKPSEIKLGKSRISINVCRTIHLSSIKHKFAITDVRKLVSVDERHFLFLLSTGEVYILKNQVVRSHTNQANNMYELKHVGSGIEELQFFDLKFKDHRSTFVSLFVGDALVIHDLNELVSESSELPIEGDQRTALTPTEISANGHESPRKQPIIITVSSYMPLSIALSKTSIEVLNLEYQFVAKNEHLVFRHRTNRQLILNKFIGHDLFVMNLDVVTITQKYSDFTNYAYCLELLLYENLNEQAGDQQLTRICDLVNASSSSDAIYVNLLRKIEVHYWDRFFEFLQQTPVGLMDRLITLEDVELCYNYLIVYLNYKRESVTVDGDSEAVTVLNEKERAVISQIIQMLLSAEMWSESYELCRFIKLLEPLNGLLRQIQESVKV</sequence>
<evidence type="ECO:0000256" key="2">
    <source>
        <dbReference type="ARBA" id="ARBA00023136"/>
    </source>
</evidence>
<dbReference type="KEGG" id="asau:88172216"/>
<evidence type="ECO:0000256" key="1">
    <source>
        <dbReference type="ARBA" id="ARBA00004370"/>
    </source>
</evidence>
<dbReference type="RefSeq" id="XP_062876284.1">
    <property type="nucleotide sequence ID" value="XM_063020214.1"/>
</dbReference>
<organism evidence="4 5">
    <name type="scientific">Australozyma saopauloensis</name>
    <dbReference type="NCBI Taxonomy" id="291208"/>
    <lineage>
        <taxon>Eukaryota</taxon>
        <taxon>Fungi</taxon>
        <taxon>Dikarya</taxon>
        <taxon>Ascomycota</taxon>
        <taxon>Saccharomycotina</taxon>
        <taxon>Pichiomycetes</taxon>
        <taxon>Metschnikowiaceae</taxon>
        <taxon>Australozyma</taxon>
    </lineage>
</organism>
<dbReference type="PANTHER" id="PTHR22746:SF10">
    <property type="entry name" value="GUANINE NUCLEOTIDE EXCHANGE FACTOR SUBUNIT RIC1"/>
    <property type="match status" value="1"/>
</dbReference>
<dbReference type="GO" id="GO:0042147">
    <property type="term" value="P:retrograde transport, endosome to Golgi"/>
    <property type="evidence" value="ECO:0007669"/>
    <property type="project" value="TreeGrafter"/>
</dbReference>
<protein>
    <recommendedName>
        <fullName evidence="3">RIC1 C-terminal alpha solenoid region domain-containing protein</fullName>
    </recommendedName>
</protein>
<evidence type="ECO:0000259" key="3">
    <source>
        <dbReference type="Pfam" id="PF07064"/>
    </source>
</evidence>
<dbReference type="InterPro" id="IPR009771">
    <property type="entry name" value="RIC1_C"/>
</dbReference>
<proteinExistence type="predicted"/>
<keyword evidence="2" id="KW-0472">Membrane</keyword>
<evidence type="ECO:0000313" key="4">
    <source>
        <dbReference type="EMBL" id="WPK23900.1"/>
    </source>
</evidence>
<accession>A0AAX4H5W9</accession>
<dbReference type="AlphaFoldDB" id="A0AAX4H5W9"/>
<feature type="domain" description="RIC1 C-terminal alpha solenoid region" evidence="3">
    <location>
        <begin position="853"/>
        <end position="1018"/>
    </location>
</feature>
<comment type="subcellular location">
    <subcellularLocation>
        <location evidence="1">Membrane</location>
    </subcellularLocation>
</comment>
<dbReference type="Pfam" id="PF07064">
    <property type="entry name" value="RIC1"/>
    <property type="match status" value="1"/>
</dbReference>
<keyword evidence="5" id="KW-1185">Reference proteome</keyword>
<dbReference type="Proteomes" id="UP001338582">
    <property type="component" value="Chromosome 1"/>
</dbReference>
<reference evidence="4 5" key="1">
    <citation type="submission" date="2023-10" db="EMBL/GenBank/DDBJ databases">
        <title>Draft Genome Sequence of Candida saopaulonensis from a very Premature Infant with Sepsis.</title>
        <authorList>
            <person name="Ning Y."/>
            <person name="Dai R."/>
            <person name="Xiao M."/>
            <person name="Xu Y."/>
            <person name="Yan Q."/>
            <person name="Zhang L."/>
        </authorList>
    </citation>
    <scope>NUCLEOTIDE SEQUENCE [LARGE SCALE GENOMIC DNA]</scope>
    <source>
        <strain evidence="4 5">19XY460</strain>
    </source>
</reference>
<dbReference type="InterPro" id="IPR040096">
    <property type="entry name" value="Ric1"/>
</dbReference>